<dbReference type="InterPro" id="IPR017658">
    <property type="entry name" value="HhH-GPD_base_excis"/>
</dbReference>
<sequence length="248" mass="26575">MPHRRPPLLVGIAAVARPPPARFVGAGHPVRPIGPRSCAVHPIGSSRARSRRYSRGVPLQLSQDPDSDALLDRDPLALLIGMLLDQQIPMEHAFWAPAELARRLGRDRLDAREIAAYDPDALVAIFATPRALHRYPKSMAGRVQALCAALVETYDGDVTLVWADVPDGAELVSRLIALPGFGKQKAQIFTALLGKQRGVTPAGWREAAGSYGDEGAHRSVADVVDPGSLLKVREFKQAAKAAAKAAKG</sequence>
<dbReference type="SUPFAM" id="SSF48150">
    <property type="entry name" value="DNA-glycosylase"/>
    <property type="match status" value="1"/>
</dbReference>
<gene>
    <name evidence="1" type="ORF">H6H00_26260</name>
</gene>
<dbReference type="NCBIfam" id="TIGR03252">
    <property type="entry name" value="HhH-GPD-type base excision DNA repair protein"/>
    <property type="match status" value="1"/>
</dbReference>
<reference evidence="1 2" key="1">
    <citation type="submission" date="2020-08" db="EMBL/GenBank/DDBJ databases">
        <authorList>
            <person name="Mo P."/>
        </authorList>
    </citation>
    <scope>NUCLEOTIDE SEQUENCE [LARGE SCALE GENOMIC DNA]</scope>
    <source>
        <strain evidence="1 2">CGMCC 4.1532</strain>
    </source>
</reference>
<dbReference type="KEGG" id="ppel:H6H00_26260"/>
<proteinExistence type="predicted"/>
<dbReference type="InterPro" id="IPR011257">
    <property type="entry name" value="DNA_glycosylase"/>
</dbReference>
<dbReference type="GO" id="GO:0003824">
    <property type="term" value="F:catalytic activity"/>
    <property type="evidence" value="ECO:0007669"/>
    <property type="project" value="InterPro"/>
</dbReference>
<evidence type="ECO:0000313" key="2">
    <source>
        <dbReference type="Proteomes" id="UP000515728"/>
    </source>
</evidence>
<dbReference type="EMBL" id="CP060131">
    <property type="protein sequence ID" value="QNG51576.1"/>
    <property type="molecule type" value="Genomic_DNA"/>
</dbReference>
<keyword evidence="2" id="KW-1185">Reference proteome</keyword>
<protein>
    <submittedName>
        <fullName evidence="1">Fe-S cluster assembly protein HesB</fullName>
    </submittedName>
</protein>
<evidence type="ECO:0000313" key="1">
    <source>
        <dbReference type="EMBL" id="QNG51576.1"/>
    </source>
</evidence>
<name>A0A7G7MFL5_9PSEU</name>
<dbReference type="GO" id="GO:0006281">
    <property type="term" value="P:DNA repair"/>
    <property type="evidence" value="ECO:0007669"/>
    <property type="project" value="InterPro"/>
</dbReference>
<accession>A0A7G7MFL5</accession>
<dbReference type="AlphaFoldDB" id="A0A7G7MFL5"/>
<organism evidence="1 2">
    <name type="scientific">Pseudonocardia petroleophila</name>
    <dbReference type="NCBI Taxonomy" id="37331"/>
    <lineage>
        <taxon>Bacteria</taxon>
        <taxon>Bacillati</taxon>
        <taxon>Actinomycetota</taxon>
        <taxon>Actinomycetes</taxon>
        <taxon>Pseudonocardiales</taxon>
        <taxon>Pseudonocardiaceae</taxon>
        <taxon>Pseudonocardia</taxon>
    </lineage>
</organism>
<dbReference type="Gene3D" id="1.10.340.30">
    <property type="entry name" value="Hypothetical protein, domain 2"/>
    <property type="match status" value="1"/>
</dbReference>
<dbReference type="Proteomes" id="UP000515728">
    <property type="component" value="Chromosome"/>
</dbReference>